<evidence type="ECO:0000259" key="8">
    <source>
        <dbReference type="PROSITE" id="PS50928"/>
    </source>
</evidence>
<evidence type="ECO:0000256" key="6">
    <source>
        <dbReference type="ARBA" id="ARBA00023136"/>
    </source>
</evidence>
<keyword evidence="3" id="KW-1003">Cell membrane</keyword>
<keyword evidence="5 7" id="KW-1133">Transmembrane helix</keyword>
<evidence type="ECO:0000313" key="9">
    <source>
        <dbReference type="EMBL" id="CAB4674014.1"/>
    </source>
</evidence>
<gene>
    <name evidence="9" type="ORF">UFOPK2329_00646</name>
</gene>
<feature type="transmembrane region" description="Helical" evidence="7">
    <location>
        <begin position="279"/>
        <end position="298"/>
    </location>
</feature>
<evidence type="ECO:0000256" key="7">
    <source>
        <dbReference type="SAM" id="Phobius"/>
    </source>
</evidence>
<feature type="transmembrane region" description="Helical" evidence="7">
    <location>
        <begin position="85"/>
        <end position="106"/>
    </location>
</feature>
<keyword evidence="2" id="KW-0813">Transport</keyword>
<keyword evidence="4 7" id="KW-0812">Transmembrane</keyword>
<protein>
    <submittedName>
        <fullName evidence="9">Unannotated protein</fullName>
    </submittedName>
</protein>
<dbReference type="Pfam" id="PF00528">
    <property type="entry name" value="BPD_transp_1"/>
    <property type="match status" value="1"/>
</dbReference>
<dbReference type="EMBL" id="CAEZWZ010000091">
    <property type="protein sequence ID" value="CAB4674014.1"/>
    <property type="molecule type" value="Genomic_DNA"/>
</dbReference>
<feature type="transmembrane region" description="Helical" evidence="7">
    <location>
        <begin position="118"/>
        <end position="138"/>
    </location>
</feature>
<dbReference type="PANTHER" id="PTHR43005:SF1">
    <property type="entry name" value="SPERMIDINE_PUTRESCINE TRANSPORT SYSTEM PERMEASE PROTEIN"/>
    <property type="match status" value="1"/>
</dbReference>
<accession>A0A6J6MM95</accession>
<dbReference type="GO" id="GO:0005886">
    <property type="term" value="C:plasma membrane"/>
    <property type="evidence" value="ECO:0007669"/>
    <property type="project" value="UniProtKB-SubCell"/>
</dbReference>
<feature type="transmembrane region" description="Helical" evidence="7">
    <location>
        <begin position="168"/>
        <end position="193"/>
    </location>
</feature>
<dbReference type="CDD" id="cd06261">
    <property type="entry name" value="TM_PBP2"/>
    <property type="match status" value="1"/>
</dbReference>
<reference evidence="9" key="1">
    <citation type="submission" date="2020-05" db="EMBL/GenBank/DDBJ databases">
        <authorList>
            <person name="Chiriac C."/>
            <person name="Salcher M."/>
            <person name="Ghai R."/>
            <person name="Kavagutti S V."/>
        </authorList>
    </citation>
    <scope>NUCLEOTIDE SEQUENCE</scope>
</reference>
<evidence type="ECO:0000256" key="1">
    <source>
        <dbReference type="ARBA" id="ARBA00004651"/>
    </source>
</evidence>
<dbReference type="SUPFAM" id="SSF161098">
    <property type="entry name" value="MetI-like"/>
    <property type="match status" value="1"/>
</dbReference>
<dbReference type="PANTHER" id="PTHR43005">
    <property type="entry name" value="BLR7065 PROTEIN"/>
    <property type="match status" value="1"/>
</dbReference>
<dbReference type="GO" id="GO:0055085">
    <property type="term" value="P:transmembrane transport"/>
    <property type="evidence" value="ECO:0007669"/>
    <property type="project" value="InterPro"/>
</dbReference>
<proteinExistence type="predicted"/>
<name>A0A6J6MM95_9ZZZZ</name>
<dbReference type="InterPro" id="IPR000515">
    <property type="entry name" value="MetI-like"/>
</dbReference>
<evidence type="ECO:0000256" key="3">
    <source>
        <dbReference type="ARBA" id="ARBA00022475"/>
    </source>
</evidence>
<dbReference type="InterPro" id="IPR035906">
    <property type="entry name" value="MetI-like_sf"/>
</dbReference>
<evidence type="ECO:0000256" key="5">
    <source>
        <dbReference type="ARBA" id="ARBA00022989"/>
    </source>
</evidence>
<dbReference type="SUPFAM" id="SSF160964">
    <property type="entry name" value="MalF N-terminal region-like"/>
    <property type="match status" value="1"/>
</dbReference>
<feature type="domain" description="ABC transmembrane type-1" evidence="8">
    <location>
        <begin position="81"/>
        <end position="295"/>
    </location>
</feature>
<dbReference type="Gene3D" id="1.10.3720.10">
    <property type="entry name" value="MetI-like"/>
    <property type="match status" value="1"/>
</dbReference>
<evidence type="ECO:0000256" key="2">
    <source>
        <dbReference type="ARBA" id="ARBA00022448"/>
    </source>
</evidence>
<dbReference type="PROSITE" id="PS50928">
    <property type="entry name" value="ABC_TM1"/>
    <property type="match status" value="1"/>
</dbReference>
<feature type="transmembrane region" description="Helical" evidence="7">
    <location>
        <begin position="214"/>
        <end position="238"/>
    </location>
</feature>
<organism evidence="9">
    <name type="scientific">freshwater metagenome</name>
    <dbReference type="NCBI Taxonomy" id="449393"/>
    <lineage>
        <taxon>unclassified sequences</taxon>
        <taxon>metagenomes</taxon>
        <taxon>ecological metagenomes</taxon>
    </lineage>
</organism>
<feature type="transmembrane region" description="Helical" evidence="7">
    <location>
        <begin position="21"/>
        <end position="41"/>
    </location>
</feature>
<evidence type="ECO:0000256" key="4">
    <source>
        <dbReference type="ARBA" id="ARBA00022692"/>
    </source>
</evidence>
<dbReference type="AlphaFoldDB" id="A0A6J6MM95"/>
<sequence>MAASAFKLVRKDGKKAQNILAPLWFLLPALVLVAIFIYYPVFATANMSFKNYKLFDQSNIFYNGFENFRGIFKDLAFRRILQNTVLWVTVSLFFQFFIGFGLALYLKSKFKFSGLYQGIIFIPWALSGFLMGLVWKWIFDDNLGVLNDLMLKLGLIETPVPWLSNANWAMAAVIIANIWYGVTFFVIMILAALQGVPNEILEAAELDGCGKAKSLFLVIIPFIRPTLILIILLRIIWITNFPDIIFGMTSGGPNQQTHILSSWLVQKITYDQDWGSGSALGLMMLGVLFVFTIFYLLATRLEKESEGN</sequence>
<keyword evidence="6 7" id="KW-0472">Membrane</keyword>
<comment type="subcellular location">
    <subcellularLocation>
        <location evidence="1">Cell membrane</location>
        <topology evidence="1">Multi-pass membrane protein</topology>
    </subcellularLocation>
</comment>